<evidence type="ECO:0000256" key="3">
    <source>
        <dbReference type="ARBA" id="ARBA00023002"/>
    </source>
</evidence>
<dbReference type="GO" id="GO:0004325">
    <property type="term" value="F:ferrochelatase activity"/>
    <property type="evidence" value="ECO:0007669"/>
    <property type="project" value="InterPro"/>
</dbReference>
<dbReference type="NCBIfam" id="TIGR01470">
    <property type="entry name" value="cysG_Nterm"/>
    <property type="match status" value="1"/>
</dbReference>
<keyword evidence="4" id="KW-0520">NAD</keyword>
<keyword evidence="3" id="KW-0560">Oxidoreductase</keyword>
<proteinExistence type="predicted"/>
<comment type="pathway">
    <text evidence="1">Porphyrin-containing compound metabolism; siroheme biosynthesis; sirohydrochlorin from precorrin-2: step 1/1.</text>
</comment>
<dbReference type="RefSeq" id="WP_143937239.1">
    <property type="nucleotide sequence ID" value="NZ_VKKG01000001.1"/>
</dbReference>
<dbReference type="EMBL" id="VKKG01000001">
    <property type="protein sequence ID" value="TRY20155.1"/>
    <property type="molecule type" value="Genomic_DNA"/>
</dbReference>
<evidence type="ECO:0000256" key="1">
    <source>
        <dbReference type="ARBA" id="ARBA00005010"/>
    </source>
</evidence>
<gene>
    <name evidence="7" type="ORF">FOJ82_04645</name>
</gene>
<dbReference type="InterPro" id="IPR028161">
    <property type="entry name" value="Met8-like"/>
</dbReference>
<evidence type="ECO:0000256" key="5">
    <source>
        <dbReference type="ARBA" id="ARBA00023244"/>
    </source>
</evidence>
<dbReference type="PANTHER" id="PTHR35330:SF1">
    <property type="entry name" value="SIROHEME BIOSYNTHESIS PROTEIN MET8"/>
    <property type="match status" value="1"/>
</dbReference>
<comment type="caution">
    <text evidence="7">The sequence shown here is derived from an EMBL/GenBank/DDBJ whole genome shotgun (WGS) entry which is preliminary data.</text>
</comment>
<dbReference type="AlphaFoldDB" id="A0A553K619"/>
<dbReference type="UniPathway" id="UPA00262">
    <property type="reaction ID" value="UER00222"/>
</dbReference>
<protein>
    <recommendedName>
        <fullName evidence="2">precorrin-2 dehydrogenase</fullName>
        <ecNumber evidence="2">1.3.1.76</ecNumber>
    </recommendedName>
</protein>
<evidence type="ECO:0000256" key="2">
    <source>
        <dbReference type="ARBA" id="ARBA00012400"/>
    </source>
</evidence>
<dbReference type="Gene3D" id="3.40.50.720">
    <property type="entry name" value="NAD(P)-binding Rossmann-like Domain"/>
    <property type="match status" value="1"/>
</dbReference>
<dbReference type="InterPro" id="IPR006367">
    <property type="entry name" value="Sirohaem_synthase_N"/>
</dbReference>
<dbReference type="Pfam" id="PF13241">
    <property type="entry name" value="NAD_binding_7"/>
    <property type="match status" value="1"/>
</dbReference>
<evidence type="ECO:0000256" key="4">
    <source>
        <dbReference type="ARBA" id="ARBA00023027"/>
    </source>
</evidence>
<dbReference type="GO" id="GO:0019354">
    <property type="term" value="P:siroheme biosynthetic process"/>
    <property type="evidence" value="ECO:0007669"/>
    <property type="project" value="UniProtKB-UniPathway"/>
</dbReference>
<keyword evidence="8" id="KW-1185">Reference proteome</keyword>
<organism evidence="7 8">
    <name type="scientific">Tessaracoccus rhinocerotis</name>
    <dbReference type="NCBI Taxonomy" id="1689449"/>
    <lineage>
        <taxon>Bacteria</taxon>
        <taxon>Bacillati</taxon>
        <taxon>Actinomycetota</taxon>
        <taxon>Actinomycetes</taxon>
        <taxon>Propionibacteriales</taxon>
        <taxon>Propionibacteriaceae</taxon>
        <taxon>Tessaracoccus</taxon>
    </lineage>
</organism>
<sequence length="161" mass="16678">MSPGSPPPSGSPAYLSGLLLAGRDVLVVGAGAVVERRLGRLLEVGAHVRVVAPEATPAIAALDSEGRIAWRRRRFVDGDLDGAWYVVAATDSTEVNAAVAAGAEARHTFCVRCDDAPAGSAWTPATRNIDDVTVAVIGNRDPKRSRRLLGVIAEALGGATE</sequence>
<dbReference type="Proteomes" id="UP000317638">
    <property type="component" value="Unassembled WGS sequence"/>
</dbReference>
<dbReference type="SUPFAM" id="SSF51735">
    <property type="entry name" value="NAD(P)-binding Rossmann-fold domains"/>
    <property type="match status" value="1"/>
</dbReference>
<comment type="catalytic activity">
    <reaction evidence="6">
        <text>precorrin-2 + NAD(+) = sirohydrochlorin + NADH + 2 H(+)</text>
        <dbReference type="Rhea" id="RHEA:15613"/>
        <dbReference type="ChEBI" id="CHEBI:15378"/>
        <dbReference type="ChEBI" id="CHEBI:57540"/>
        <dbReference type="ChEBI" id="CHEBI:57945"/>
        <dbReference type="ChEBI" id="CHEBI:58351"/>
        <dbReference type="ChEBI" id="CHEBI:58827"/>
        <dbReference type="EC" id="1.3.1.76"/>
    </reaction>
</comment>
<reference evidence="7 8" key="1">
    <citation type="submission" date="2019-07" db="EMBL/GenBank/DDBJ databases">
        <authorList>
            <person name="Zhou L.-Y."/>
        </authorList>
    </citation>
    <scope>NUCLEOTIDE SEQUENCE [LARGE SCALE GENOMIC DNA]</scope>
    <source>
        <strain evidence="7 8">YIM 101269</strain>
    </source>
</reference>
<dbReference type="PANTHER" id="PTHR35330">
    <property type="entry name" value="SIROHEME BIOSYNTHESIS PROTEIN MET8"/>
    <property type="match status" value="1"/>
</dbReference>
<keyword evidence="5" id="KW-0627">Porphyrin biosynthesis</keyword>
<name>A0A553K619_9ACTN</name>
<dbReference type="InterPro" id="IPR036291">
    <property type="entry name" value="NAD(P)-bd_dom_sf"/>
</dbReference>
<dbReference type="EC" id="1.3.1.76" evidence="2"/>
<evidence type="ECO:0000313" key="7">
    <source>
        <dbReference type="EMBL" id="TRY20155.1"/>
    </source>
</evidence>
<evidence type="ECO:0000256" key="6">
    <source>
        <dbReference type="ARBA" id="ARBA00047561"/>
    </source>
</evidence>
<evidence type="ECO:0000313" key="8">
    <source>
        <dbReference type="Proteomes" id="UP000317638"/>
    </source>
</evidence>
<dbReference type="GO" id="GO:0043115">
    <property type="term" value="F:precorrin-2 dehydrogenase activity"/>
    <property type="evidence" value="ECO:0007669"/>
    <property type="project" value="UniProtKB-EC"/>
</dbReference>
<dbReference type="OrthoDB" id="7345302at2"/>
<accession>A0A553K619</accession>